<gene>
    <name evidence="3" type="ORF">J2Z20_000756</name>
</gene>
<evidence type="ECO:0000313" key="3">
    <source>
        <dbReference type="EMBL" id="MBP1935895.1"/>
    </source>
</evidence>
<sequence>MKRKWRLHLMLIFIVILIAGCSNSAGADDLSLEPIQAVVTISPQQLKTGQLVTFQAKVTQGSKVVDDADKVEFEIWEVQNVNNRVKVPAKHTKDGIYTLDKSFSKAGTYRVYAHVYAHDQHTMPLTEFTINP</sequence>
<feature type="domain" description="YtkA-like" evidence="2">
    <location>
        <begin position="38"/>
        <end position="114"/>
    </location>
</feature>
<comment type="caution">
    <text evidence="3">The sequence shown here is derived from an EMBL/GenBank/DDBJ whole genome shotgun (WGS) entry which is preliminary data.</text>
</comment>
<dbReference type="Pfam" id="PF13115">
    <property type="entry name" value="YtkA"/>
    <property type="match status" value="1"/>
</dbReference>
<dbReference type="EMBL" id="JAGGKP010000001">
    <property type="protein sequence ID" value="MBP1935895.1"/>
    <property type="molecule type" value="Genomic_DNA"/>
</dbReference>
<dbReference type="RefSeq" id="WP_342454253.1">
    <property type="nucleotide sequence ID" value="NZ_CBCRVE010000001.1"/>
</dbReference>
<name>A0ABS4H037_9BACL</name>
<accession>A0ABS4H037</accession>
<dbReference type="Gene3D" id="2.60.40.10">
    <property type="entry name" value="Immunoglobulins"/>
    <property type="match status" value="1"/>
</dbReference>
<keyword evidence="1" id="KW-0732">Signal</keyword>
<dbReference type="Proteomes" id="UP001519273">
    <property type="component" value="Unassembled WGS sequence"/>
</dbReference>
<evidence type="ECO:0000313" key="4">
    <source>
        <dbReference type="Proteomes" id="UP001519273"/>
    </source>
</evidence>
<organism evidence="3 4">
    <name type="scientific">Paenibacillus sediminis</name>
    <dbReference type="NCBI Taxonomy" id="664909"/>
    <lineage>
        <taxon>Bacteria</taxon>
        <taxon>Bacillati</taxon>
        <taxon>Bacillota</taxon>
        <taxon>Bacilli</taxon>
        <taxon>Bacillales</taxon>
        <taxon>Paenibacillaceae</taxon>
        <taxon>Paenibacillus</taxon>
    </lineage>
</organism>
<evidence type="ECO:0000259" key="2">
    <source>
        <dbReference type="Pfam" id="PF13115"/>
    </source>
</evidence>
<dbReference type="PROSITE" id="PS51257">
    <property type="entry name" value="PROKAR_LIPOPROTEIN"/>
    <property type="match status" value="1"/>
</dbReference>
<keyword evidence="4" id="KW-1185">Reference proteome</keyword>
<dbReference type="InterPro" id="IPR013783">
    <property type="entry name" value="Ig-like_fold"/>
</dbReference>
<reference evidence="3 4" key="1">
    <citation type="submission" date="2021-03" db="EMBL/GenBank/DDBJ databases">
        <title>Genomic Encyclopedia of Type Strains, Phase IV (KMG-IV): sequencing the most valuable type-strain genomes for metagenomic binning, comparative biology and taxonomic classification.</title>
        <authorList>
            <person name="Goeker M."/>
        </authorList>
    </citation>
    <scope>NUCLEOTIDE SEQUENCE [LARGE SCALE GENOMIC DNA]</scope>
    <source>
        <strain evidence="3 4">DSM 23491</strain>
    </source>
</reference>
<dbReference type="InterPro" id="IPR032693">
    <property type="entry name" value="YtkA-like_dom"/>
</dbReference>
<feature type="signal peptide" evidence="1">
    <location>
        <begin position="1"/>
        <end position="27"/>
    </location>
</feature>
<evidence type="ECO:0000256" key="1">
    <source>
        <dbReference type="SAM" id="SignalP"/>
    </source>
</evidence>
<protein>
    <recommendedName>
        <fullName evidence="2">YtkA-like domain-containing protein</fullName>
    </recommendedName>
</protein>
<feature type="chain" id="PRO_5045366392" description="YtkA-like domain-containing protein" evidence="1">
    <location>
        <begin position="28"/>
        <end position="132"/>
    </location>
</feature>
<proteinExistence type="predicted"/>